<evidence type="ECO:0000313" key="1">
    <source>
        <dbReference type="EMBL" id="CDW26495.1"/>
    </source>
</evidence>
<dbReference type="EMBL" id="HACA01009134">
    <property type="protein sequence ID" value="CDW26495.1"/>
    <property type="molecule type" value="Transcribed_RNA"/>
</dbReference>
<proteinExistence type="predicted"/>
<sequence>MEAENFPPSLSWTKLTAPFRSKHFFFLYDLLEFIQSNQSLTI</sequence>
<reference evidence="1" key="1">
    <citation type="submission" date="2014-05" db="EMBL/GenBank/DDBJ databases">
        <authorList>
            <person name="Chronopoulou M."/>
        </authorList>
    </citation>
    <scope>NUCLEOTIDE SEQUENCE</scope>
    <source>
        <tissue evidence="1">Whole organism</tissue>
    </source>
</reference>
<organism evidence="1">
    <name type="scientific">Lepeophtheirus salmonis</name>
    <name type="common">Salmon louse</name>
    <name type="synonym">Caligus salmonis</name>
    <dbReference type="NCBI Taxonomy" id="72036"/>
    <lineage>
        <taxon>Eukaryota</taxon>
        <taxon>Metazoa</taxon>
        <taxon>Ecdysozoa</taxon>
        <taxon>Arthropoda</taxon>
        <taxon>Crustacea</taxon>
        <taxon>Multicrustacea</taxon>
        <taxon>Hexanauplia</taxon>
        <taxon>Copepoda</taxon>
        <taxon>Siphonostomatoida</taxon>
        <taxon>Caligidae</taxon>
        <taxon>Lepeophtheirus</taxon>
    </lineage>
</organism>
<name>A0A0K2TL13_LEPSM</name>
<accession>A0A0K2TL13</accession>
<dbReference type="AlphaFoldDB" id="A0A0K2TL13"/>
<protein>
    <submittedName>
        <fullName evidence="1">Uncharacterized protein</fullName>
    </submittedName>
</protein>